<dbReference type="InterPro" id="IPR013783">
    <property type="entry name" value="Ig-like_fold"/>
</dbReference>
<dbReference type="OrthoDB" id="1095434at2"/>
<sequence length="1205" mass="125392">MSKKIMKKWGIGAVTGVLVLGSLTPIIQPYTTVSAAENTIKQLKASGEGSVSDVMFEDLNGNAVQDSNETTGIAGIKVELYNDQGTLIGTATTGTDGRYTFSNVPDGTYYLHVDMSTLPTDEKLYTTQGINGSDGNSSYFTISGGNAVTGYHFGFYPEQGAIQSFVYNDANGNGLKDSGEAGINGVHVALYNETGTKVADATTDSSGAYSFNAIKPGKYYAKADIPANYKYQSGTYFGSDGATNYFTVASEQTLRNELNLGLAALNNSAISGVVTDASTSTGLANIRVELHDVQGNLVTSVQTDSSGHYGFTGLEAGNYYTKVVIPSNYDFVSSNGYGSDGNSNYISLNGSNTASSYSISLRKQANTTISGVINTPSGQGVSENVSLYSVDGTLVKTVATSTQGNFSFTGIAAGNYYVKATIPEGYTFDSSQGFGSDGNSYYLQADGTTNISNLRLTLAQKTGQIRSTVFNDLNKNGTQEVGESGVAGASVTLYSNTGAAVETTTTDANGLYKFETITPGTYYVRVTPPTGYNNLANTAFGSDGVSGYISIAAQQTRTDMNAALVSTTVVATDLTLNTTNINTTVNATGKVDATVQPANTTNKTLSYTPADASIITVDANGNWTAHKAGTTTIAVKTTDGSNITKTVNVTVTDPNEVANAKWIYQTDFTPDTNIAEGGSITVPNTYKDGYGNSNIDVALYNSADTRIDPSIYTLTLSNPDLFSNVQTNNVKFAFTHTDKTGSSLVTVKDASGKTVRTFTINITGPANVPATGIDLVTTNINTTVGETGTIGATVEPTDASNKKLSYTPADSSIISVDENGNWTAKKAGTTTIQVKTTDGTNITKTVNVTVAAPTVLATDIDLATTNINTTVGTTGAIGATVQPSNTTNKTLTYTPADSSIITVDANGNWTAKKAGTTTVQVKTTDGSNITKTVNVTVTDPTVLATDITLAATNITADVNDTGKVDATVLPTNTTNKTLTYTSNDTSIITVDANGNWVAKKGGATTITVTTTDGSNISKTITVRVNGENMIINPEFNGLGQWGETAYTGAIGTQADNLYNYSGAVGTWTTVSKGILGPQMDIKPNGNGSVDMKSGANHAGLLAQTVATIPGHQYSFKYVATDGGHGYYNATVISGSQISTGQTLAADRGTLTGGWKQPTGTMTTLTFTATTTSTTVYFVELGGYGVLTSGTVNFSNISLVDVTGLN</sequence>
<keyword evidence="2" id="KW-0964">Secreted</keyword>
<dbReference type="InterPro" id="IPR003343">
    <property type="entry name" value="Big_2"/>
</dbReference>
<dbReference type="eggNOG" id="COG4932">
    <property type="taxonomic scope" value="Bacteria"/>
</dbReference>
<evidence type="ECO:0000256" key="3">
    <source>
        <dbReference type="ARBA" id="ARBA00022729"/>
    </source>
</evidence>
<evidence type="ECO:0000256" key="1">
    <source>
        <dbReference type="ARBA" id="ARBA00004613"/>
    </source>
</evidence>
<feature type="domain" description="BIG2" evidence="4">
    <location>
        <begin position="856"/>
        <end position="933"/>
    </location>
</feature>
<dbReference type="eggNOG" id="COG5492">
    <property type="taxonomic scope" value="Bacteria"/>
</dbReference>
<feature type="domain" description="BIG2" evidence="4">
    <location>
        <begin position="943"/>
        <end position="1020"/>
    </location>
</feature>
<evidence type="ECO:0000256" key="2">
    <source>
        <dbReference type="ARBA" id="ARBA00022525"/>
    </source>
</evidence>
<gene>
    <name evidence="5" type="ORF">EP57_09510</name>
</gene>
<dbReference type="InterPro" id="IPR051417">
    <property type="entry name" value="SDr/BOS_complex"/>
</dbReference>
<dbReference type="SUPFAM" id="SSF49478">
    <property type="entry name" value="Cna protein B-type domain"/>
    <property type="match status" value="1"/>
</dbReference>
<evidence type="ECO:0000313" key="5">
    <source>
        <dbReference type="EMBL" id="KGL40781.1"/>
    </source>
</evidence>
<dbReference type="AlphaFoldDB" id="A0A099W7N0"/>
<dbReference type="InterPro" id="IPR033764">
    <property type="entry name" value="Sdr_B"/>
</dbReference>
<dbReference type="Pfam" id="PF02368">
    <property type="entry name" value="Big_2"/>
    <property type="match status" value="2"/>
</dbReference>
<comment type="subcellular location">
    <subcellularLocation>
        <location evidence="1">Secreted</location>
    </subcellularLocation>
</comment>
<feature type="domain" description="BIG2" evidence="4">
    <location>
        <begin position="769"/>
        <end position="846"/>
    </location>
</feature>
<evidence type="ECO:0000313" key="6">
    <source>
        <dbReference type="Proteomes" id="UP000029844"/>
    </source>
</evidence>
<reference evidence="5 6" key="1">
    <citation type="submission" date="2014-05" db="EMBL/GenBank/DDBJ databases">
        <title>Novel Listeriaceae from food processing environments.</title>
        <authorList>
            <person name="den Bakker H.C."/>
        </authorList>
    </citation>
    <scope>NUCLEOTIDE SEQUENCE [LARGE SCALE GENOMIC DNA]</scope>
    <source>
        <strain evidence="5 6">FSL A5-0281</strain>
    </source>
</reference>
<protein>
    <recommendedName>
        <fullName evidence="4">BIG2 domain-containing protein</fullName>
    </recommendedName>
</protein>
<dbReference type="Gene3D" id="2.60.40.1080">
    <property type="match status" value="4"/>
</dbReference>
<organism evidence="5 6">
    <name type="scientific">Listeria booriae</name>
    <dbReference type="NCBI Taxonomy" id="1552123"/>
    <lineage>
        <taxon>Bacteria</taxon>
        <taxon>Bacillati</taxon>
        <taxon>Bacillota</taxon>
        <taxon>Bacilli</taxon>
        <taxon>Bacillales</taxon>
        <taxon>Listeriaceae</taxon>
        <taxon>Listeria</taxon>
    </lineage>
</organism>
<dbReference type="InterPro" id="IPR008964">
    <property type="entry name" value="Invasin/intimin_cell_adhesion"/>
</dbReference>
<dbReference type="PANTHER" id="PTHR23303">
    <property type="entry name" value="CARBOXYPEPTIDASE REGULATORY REGION-CONTAINING"/>
    <property type="match status" value="1"/>
</dbReference>
<feature type="domain" description="BIG2" evidence="4">
    <location>
        <begin position="570"/>
        <end position="647"/>
    </location>
</feature>
<dbReference type="RefSeq" id="WP_052167622.1">
    <property type="nucleotide sequence ID" value="NZ_CBCSHQ010000004.1"/>
</dbReference>
<dbReference type="Gene3D" id="2.60.40.10">
    <property type="entry name" value="Immunoglobulins"/>
    <property type="match status" value="5"/>
</dbReference>
<accession>A0A099W7N0</accession>
<keyword evidence="6" id="KW-1185">Reference proteome</keyword>
<name>A0A099W7N0_9LIST</name>
<dbReference type="GeneID" id="58719017"/>
<dbReference type="SMART" id="SM00635">
    <property type="entry name" value="BID_2"/>
    <property type="match status" value="4"/>
</dbReference>
<dbReference type="Proteomes" id="UP000029844">
    <property type="component" value="Unassembled WGS sequence"/>
</dbReference>
<keyword evidence="3" id="KW-0732">Signal</keyword>
<dbReference type="SUPFAM" id="SSF117074">
    <property type="entry name" value="Hypothetical protein PA1324"/>
    <property type="match status" value="4"/>
</dbReference>
<dbReference type="SUPFAM" id="SSF49373">
    <property type="entry name" value="Invasin/intimin cell-adhesion fragments"/>
    <property type="match status" value="4"/>
</dbReference>
<dbReference type="STRING" id="1552123.EP57_09510"/>
<proteinExistence type="predicted"/>
<comment type="caution">
    <text evidence="5">The sequence shown here is derived from an EMBL/GenBank/DDBJ whole genome shotgun (WGS) entry which is preliminary data.</text>
</comment>
<dbReference type="GO" id="GO:0005576">
    <property type="term" value="C:extracellular region"/>
    <property type="evidence" value="ECO:0007669"/>
    <property type="project" value="UniProtKB-SubCell"/>
</dbReference>
<dbReference type="EMBL" id="JNFA01000023">
    <property type="protein sequence ID" value="KGL40781.1"/>
    <property type="molecule type" value="Genomic_DNA"/>
</dbReference>
<dbReference type="Pfam" id="PF17210">
    <property type="entry name" value="SdrD_B"/>
    <property type="match status" value="5"/>
</dbReference>
<evidence type="ECO:0000259" key="4">
    <source>
        <dbReference type="SMART" id="SM00635"/>
    </source>
</evidence>